<keyword evidence="3" id="KW-1185">Reference proteome</keyword>
<sequence>MERKKKIIFVGATFLVASLVILSSIGINSYLKNKKAKTESEQENKYATIQIYGAVYYGGEYEFKIPATLLDVIKKSRLRSGADLSKFNLNENIKDKQKIYIPYTKANRVKLKSIRSVKELVNLGIKKHIASKVLEVIKSKGNYITWDDIKNQPGVGEVTLKLLQENTII</sequence>
<gene>
    <name evidence="2" type="ORF">FJR74_01355</name>
</gene>
<reference evidence="2" key="1">
    <citation type="submission" date="2019-06" db="EMBL/GenBank/DDBJ databases">
        <title>Mycoplasma neophronis type strain whole genome sequence.</title>
        <authorList>
            <person name="Spergser J."/>
        </authorList>
    </citation>
    <scope>NUCLEOTIDE SEQUENCE [LARGE SCALE GENOMIC DNA]</scope>
    <source>
        <strain evidence="2">DSM 24097</strain>
    </source>
</reference>
<dbReference type="Proteomes" id="UP000316851">
    <property type="component" value="Unassembled WGS sequence"/>
</dbReference>
<evidence type="ECO:0000256" key="1">
    <source>
        <dbReference type="SAM" id="Phobius"/>
    </source>
</evidence>
<name>A0ABY2YZZ6_9BACT</name>
<accession>A0ABY2YZZ6</accession>
<keyword evidence="1" id="KW-0472">Membrane</keyword>
<evidence type="ECO:0008006" key="4">
    <source>
        <dbReference type="Google" id="ProtNLM"/>
    </source>
</evidence>
<comment type="caution">
    <text evidence="2">The sequence shown here is derived from an EMBL/GenBank/DDBJ whole genome shotgun (WGS) entry which is preliminary data.</text>
</comment>
<feature type="transmembrane region" description="Helical" evidence="1">
    <location>
        <begin position="7"/>
        <end position="31"/>
    </location>
</feature>
<evidence type="ECO:0000313" key="2">
    <source>
        <dbReference type="EMBL" id="TPR54071.1"/>
    </source>
</evidence>
<keyword evidence="1" id="KW-1133">Transmembrane helix</keyword>
<dbReference type="NCBIfam" id="NF045978">
    <property type="entry name" value="ComEA_MAG0490"/>
    <property type="match status" value="1"/>
</dbReference>
<protein>
    <recommendedName>
        <fullName evidence="4">Competence protein ComEA</fullName>
    </recommendedName>
</protein>
<evidence type="ECO:0000313" key="3">
    <source>
        <dbReference type="Proteomes" id="UP000316851"/>
    </source>
</evidence>
<dbReference type="EMBL" id="VHHP01000003">
    <property type="protein sequence ID" value="TPR54071.1"/>
    <property type="molecule type" value="Genomic_DNA"/>
</dbReference>
<keyword evidence="1" id="KW-0812">Transmembrane</keyword>
<dbReference type="RefSeq" id="WP_140914760.1">
    <property type="nucleotide sequence ID" value="NZ_VHHP01000003.1"/>
</dbReference>
<proteinExistence type="predicted"/>
<organism evidence="2 3">
    <name type="scientific">Metamycoplasma neophronis</name>
    <dbReference type="NCBI Taxonomy" id="872983"/>
    <lineage>
        <taxon>Bacteria</taxon>
        <taxon>Bacillati</taxon>
        <taxon>Mycoplasmatota</taxon>
        <taxon>Mycoplasmoidales</taxon>
        <taxon>Metamycoplasmataceae</taxon>
        <taxon>Metamycoplasma</taxon>
    </lineage>
</organism>